<accession>A0A1I7JKX8</accession>
<dbReference type="InterPro" id="IPR007052">
    <property type="entry name" value="CS_dom"/>
</dbReference>
<dbReference type="EMBL" id="FPBP01000011">
    <property type="protein sequence ID" value="SFU85820.1"/>
    <property type="molecule type" value="Genomic_DNA"/>
</dbReference>
<comment type="similarity">
    <text evidence="1 2">Belongs to the small heat shock protein (HSP20) family.</text>
</comment>
<dbReference type="PROSITE" id="PS01031">
    <property type="entry name" value="SHSP"/>
    <property type="match status" value="1"/>
</dbReference>
<sequence length="164" mass="18689">MTKKKGKEDATNGSQAHSEAPPKGGSPLRELDRLIDNLFDRDGLFPMRWDRRQAGGERRTPRVDVIDRDTEVLLRAELPGLEREDLDVSVTQSTVTIKGETHRESREEKGDYYRSEISHGTFSRTVALPSEVDADKAEARFHNGILELTLPKLQEDHRRKVEVK</sequence>
<evidence type="ECO:0000256" key="3">
    <source>
        <dbReference type="SAM" id="MobiDB-lite"/>
    </source>
</evidence>
<evidence type="ECO:0000256" key="1">
    <source>
        <dbReference type="PROSITE-ProRule" id="PRU00285"/>
    </source>
</evidence>
<dbReference type="Pfam" id="PF00011">
    <property type="entry name" value="HSP20"/>
    <property type="match status" value="1"/>
</dbReference>
<dbReference type="OrthoDB" id="9792695at2"/>
<dbReference type="InterPro" id="IPR008978">
    <property type="entry name" value="HSP20-like_chaperone"/>
</dbReference>
<keyword evidence="6" id="KW-0346">Stress response</keyword>
<evidence type="ECO:0000259" key="5">
    <source>
        <dbReference type="PROSITE" id="PS51203"/>
    </source>
</evidence>
<evidence type="ECO:0000259" key="4">
    <source>
        <dbReference type="PROSITE" id="PS01031"/>
    </source>
</evidence>
<feature type="region of interest" description="Disordered" evidence="3">
    <location>
        <begin position="1"/>
        <end position="32"/>
    </location>
</feature>
<gene>
    <name evidence="6" type="ORF">SAMN04487955_11129</name>
</gene>
<dbReference type="PANTHER" id="PTHR11527">
    <property type="entry name" value="HEAT-SHOCK PROTEIN 20 FAMILY MEMBER"/>
    <property type="match status" value="1"/>
</dbReference>
<protein>
    <submittedName>
        <fullName evidence="6">Heat shock protein Hsp20</fullName>
    </submittedName>
</protein>
<evidence type="ECO:0000313" key="6">
    <source>
        <dbReference type="EMBL" id="SFU85820.1"/>
    </source>
</evidence>
<feature type="domain" description="CS" evidence="5">
    <location>
        <begin position="58"/>
        <end position="162"/>
    </location>
</feature>
<keyword evidence="7" id="KW-1185">Reference proteome</keyword>
<dbReference type="STRING" id="463301.SAMN04487955_11129"/>
<evidence type="ECO:0000313" key="7">
    <source>
        <dbReference type="Proteomes" id="UP000198693"/>
    </source>
</evidence>
<dbReference type="InterPro" id="IPR031107">
    <property type="entry name" value="Small_HSP"/>
</dbReference>
<dbReference type="PROSITE" id="PS51203">
    <property type="entry name" value="CS"/>
    <property type="match status" value="1"/>
</dbReference>
<organism evidence="6 7">
    <name type="scientific">Halomonas korlensis</name>
    <dbReference type="NCBI Taxonomy" id="463301"/>
    <lineage>
        <taxon>Bacteria</taxon>
        <taxon>Pseudomonadati</taxon>
        <taxon>Pseudomonadota</taxon>
        <taxon>Gammaproteobacteria</taxon>
        <taxon>Oceanospirillales</taxon>
        <taxon>Halomonadaceae</taxon>
        <taxon>Halomonas</taxon>
    </lineage>
</organism>
<feature type="domain" description="SHSP" evidence="4">
    <location>
        <begin position="54"/>
        <end position="164"/>
    </location>
</feature>
<dbReference type="Gene3D" id="2.60.40.790">
    <property type="match status" value="1"/>
</dbReference>
<feature type="compositionally biased region" description="Basic and acidic residues" evidence="3">
    <location>
        <begin position="1"/>
        <end position="10"/>
    </location>
</feature>
<dbReference type="CDD" id="cd06464">
    <property type="entry name" value="ACD_sHsps-like"/>
    <property type="match status" value="1"/>
</dbReference>
<dbReference type="Proteomes" id="UP000198693">
    <property type="component" value="Unassembled WGS sequence"/>
</dbReference>
<reference evidence="7" key="1">
    <citation type="submission" date="2016-10" db="EMBL/GenBank/DDBJ databases">
        <authorList>
            <person name="Varghese N."/>
            <person name="Submissions S."/>
        </authorList>
    </citation>
    <scope>NUCLEOTIDE SEQUENCE [LARGE SCALE GENOMIC DNA]</scope>
    <source>
        <strain evidence="7">CGMCC 1.6981</strain>
    </source>
</reference>
<dbReference type="AlphaFoldDB" id="A0A1I7JKX8"/>
<name>A0A1I7JKX8_9GAMM</name>
<dbReference type="InterPro" id="IPR002068">
    <property type="entry name" value="A-crystallin/Hsp20_dom"/>
</dbReference>
<proteinExistence type="inferred from homology"/>
<evidence type="ECO:0000256" key="2">
    <source>
        <dbReference type="RuleBase" id="RU003616"/>
    </source>
</evidence>
<dbReference type="SUPFAM" id="SSF49764">
    <property type="entry name" value="HSP20-like chaperones"/>
    <property type="match status" value="1"/>
</dbReference>
<dbReference type="RefSeq" id="WP_089796731.1">
    <property type="nucleotide sequence ID" value="NZ_FPBP01000011.1"/>
</dbReference>